<dbReference type="HOGENOM" id="CLU_021599_3_0_1"/>
<dbReference type="SUPFAM" id="SSF57701">
    <property type="entry name" value="Zn2/Cys6 DNA-binding domain"/>
    <property type="match status" value="1"/>
</dbReference>
<dbReference type="STRING" id="330879.Q4WHR1"/>
<comment type="caution">
    <text evidence="6">The sequence shown here is derived from an EMBL/GenBank/DDBJ whole genome shotgun (WGS) entry which is preliminary data.</text>
</comment>
<evidence type="ECO:0000313" key="6">
    <source>
        <dbReference type="EMBL" id="EAL87544.1"/>
    </source>
</evidence>
<feature type="compositionally biased region" description="Acidic residues" evidence="5">
    <location>
        <begin position="311"/>
        <end position="320"/>
    </location>
</feature>
<dbReference type="GO" id="GO:0003677">
    <property type="term" value="F:DNA binding"/>
    <property type="evidence" value="ECO:0007669"/>
    <property type="project" value="UniProtKB-KW"/>
</dbReference>
<dbReference type="RefSeq" id="XP_749582.1">
    <property type="nucleotide sequence ID" value="XM_744489.1"/>
</dbReference>
<organism evidence="6 7">
    <name type="scientific">Aspergillus fumigatus (strain ATCC MYA-4609 / CBS 101355 / FGSC A1100 / Af293)</name>
    <name type="common">Neosartorya fumigata</name>
    <dbReference type="NCBI Taxonomy" id="330879"/>
    <lineage>
        <taxon>Eukaryota</taxon>
        <taxon>Fungi</taxon>
        <taxon>Dikarya</taxon>
        <taxon>Ascomycota</taxon>
        <taxon>Pezizomycotina</taxon>
        <taxon>Eurotiomycetes</taxon>
        <taxon>Eurotiomycetidae</taxon>
        <taxon>Eurotiales</taxon>
        <taxon>Aspergillaceae</taxon>
        <taxon>Aspergillus</taxon>
        <taxon>Aspergillus subgen. Fumigati</taxon>
    </lineage>
</organism>
<dbReference type="InParanoid" id="Q4WHR1"/>
<dbReference type="PANTHER" id="PTHR38111">
    <property type="entry name" value="ZN(2)-C6 FUNGAL-TYPE DOMAIN-CONTAINING PROTEIN-RELATED"/>
    <property type="match status" value="1"/>
</dbReference>
<evidence type="ECO:0000256" key="2">
    <source>
        <dbReference type="ARBA" id="ARBA00023125"/>
    </source>
</evidence>
<keyword evidence="2" id="KW-0238">DNA-binding</keyword>
<dbReference type="Proteomes" id="UP000002530">
    <property type="component" value="Unassembled WGS sequence"/>
</dbReference>
<keyword evidence="7" id="KW-1185">Reference proteome</keyword>
<feature type="compositionally biased region" description="Basic residues" evidence="5">
    <location>
        <begin position="71"/>
        <end position="81"/>
    </location>
</feature>
<feature type="compositionally biased region" description="Basic and acidic residues" evidence="5">
    <location>
        <begin position="283"/>
        <end position="292"/>
    </location>
</feature>
<dbReference type="GeneID" id="3506797"/>
<keyword evidence="3" id="KW-0804">Transcription</keyword>
<proteinExistence type="predicted"/>
<dbReference type="InterPro" id="IPR053178">
    <property type="entry name" value="Osmoadaptation_assoc"/>
</dbReference>
<dbReference type="InterPro" id="IPR036864">
    <property type="entry name" value="Zn2-C6_fun-type_DNA-bd_sf"/>
</dbReference>
<name>Q4WHR1_ASPFU</name>
<reference evidence="6 7" key="1">
    <citation type="journal article" date="2005" name="Nature">
        <title>Genomic sequence of the pathogenic and allergenic filamentous fungus Aspergillus fumigatus.</title>
        <authorList>
            <person name="Nierman W.C."/>
            <person name="Pain A."/>
            <person name="Anderson M.J."/>
            <person name="Wortman J.R."/>
            <person name="Kim H.S."/>
            <person name="Arroyo J."/>
            <person name="Berriman M."/>
            <person name="Abe K."/>
            <person name="Archer D.B."/>
            <person name="Bermejo C."/>
            <person name="Bennett J."/>
            <person name="Bowyer P."/>
            <person name="Chen D."/>
            <person name="Collins M."/>
            <person name="Coulsen R."/>
            <person name="Davies R."/>
            <person name="Dyer P.S."/>
            <person name="Farman M."/>
            <person name="Fedorova N."/>
            <person name="Fedorova N."/>
            <person name="Feldblyum T.V."/>
            <person name="Fischer R."/>
            <person name="Fosker N."/>
            <person name="Fraser A."/>
            <person name="Garcia J.L."/>
            <person name="Garcia M.J."/>
            <person name="Goble A."/>
            <person name="Goldman G.H."/>
            <person name="Gomi K."/>
            <person name="Griffith-Jones S."/>
            <person name="Gwilliam R."/>
            <person name="Haas B."/>
            <person name="Haas H."/>
            <person name="Harris D."/>
            <person name="Horiuchi H."/>
            <person name="Huang J."/>
            <person name="Humphray S."/>
            <person name="Jimenez J."/>
            <person name="Keller N."/>
            <person name="Khouri H."/>
            <person name="Kitamoto K."/>
            <person name="Kobayashi T."/>
            <person name="Konzack S."/>
            <person name="Kulkarni R."/>
            <person name="Kumagai T."/>
            <person name="Lafon A."/>
            <person name="Latge J.P."/>
            <person name="Li W."/>
            <person name="Lord A."/>
            <person name="Lu C."/>
            <person name="Majoros W.H."/>
            <person name="May G.S."/>
            <person name="Miller B.L."/>
            <person name="Mohamoud Y."/>
            <person name="Molina M."/>
            <person name="Monod M."/>
            <person name="Mouyna I."/>
            <person name="Mulligan S."/>
            <person name="Murphy L."/>
            <person name="O'Neil S."/>
            <person name="Paulsen I."/>
            <person name="Penalva M.A."/>
            <person name="Pertea M."/>
            <person name="Price C."/>
            <person name="Pritchard B.L."/>
            <person name="Quail M.A."/>
            <person name="Rabbinowitsch E."/>
            <person name="Rawlins N."/>
            <person name="Rajandream M.A."/>
            <person name="Reichard U."/>
            <person name="Renauld H."/>
            <person name="Robson G.D."/>
            <person name="Rodriguez de Cordoba S."/>
            <person name="Rodriguez-Pena J.M."/>
            <person name="Ronning C.M."/>
            <person name="Rutter S."/>
            <person name="Salzberg S.L."/>
            <person name="Sanchez M."/>
            <person name="Sanchez-Ferrero J.C."/>
            <person name="Saunders D."/>
            <person name="Seeger K."/>
            <person name="Squares R."/>
            <person name="Squares S."/>
            <person name="Takeuchi M."/>
            <person name="Tekaia F."/>
            <person name="Turner G."/>
            <person name="Vazquez de Aldana C.R."/>
            <person name="Weidman J."/>
            <person name="White O."/>
            <person name="Woodward J."/>
            <person name="Yu J.H."/>
            <person name="Fraser C."/>
            <person name="Galagan J.E."/>
            <person name="Asai K."/>
            <person name="Machida M."/>
            <person name="Hall N."/>
            <person name="Barrell B."/>
            <person name="Denning D.W."/>
        </authorList>
    </citation>
    <scope>NUCLEOTIDE SEQUENCE [LARGE SCALE GENOMIC DNA]</scope>
    <source>
        <strain evidence="6 7">Af293</strain>
    </source>
</reference>
<feature type="region of interest" description="Disordered" evidence="5">
    <location>
        <begin position="281"/>
        <end position="320"/>
    </location>
</feature>
<dbReference type="OrthoDB" id="5126878at2759"/>
<dbReference type="PANTHER" id="PTHR38111:SF5">
    <property type="entry name" value="TRANSCRIPTION FACTOR DOMAIN-CONTAINING PROTEIN"/>
    <property type="match status" value="1"/>
</dbReference>
<dbReference type="EMBL" id="AAHF01000008">
    <property type="protein sequence ID" value="EAL87544.1"/>
    <property type="molecule type" value="Genomic_DNA"/>
</dbReference>
<gene>
    <name evidence="6" type="ORF">AFUA_2G04510</name>
</gene>
<dbReference type="InterPro" id="IPR001138">
    <property type="entry name" value="Zn2Cys6_DnaBD"/>
</dbReference>
<dbReference type="GO" id="GO:0008270">
    <property type="term" value="F:zinc ion binding"/>
    <property type="evidence" value="ECO:0007669"/>
    <property type="project" value="InterPro"/>
</dbReference>
<dbReference type="GO" id="GO:0000981">
    <property type="term" value="F:DNA-binding transcription factor activity, RNA polymerase II-specific"/>
    <property type="evidence" value="ECO:0007669"/>
    <property type="project" value="InterPro"/>
</dbReference>
<feature type="region of interest" description="Disordered" evidence="5">
    <location>
        <begin position="62"/>
        <end position="89"/>
    </location>
</feature>
<dbReference type="CDD" id="cd00067">
    <property type="entry name" value="GAL4"/>
    <property type="match status" value="1"/>
</dbReference>
<accession>Q4WHR1</accession>
<evidence type="ECO:0000256" key="1">
    <source>
        <dbReference type="ARBA" id="ARBA00023015"/>
    </source>
</evidence>
<keyword evidence="1" id="KW-0805">Transcription regulation</keyword>
<evidence type="ECO:0000256" key="5">
    <source>
        <dbReference type="SAM" id="MobiDB-lite"/>
    </source>
</evidence>
<dbReference type="AlphaFoldDB" id="Q4WHR1"/>
<evidence type="ECO:0000313" key="7">
    <source>
        <dbReference type="Proteomes" id="UP000002530"/>
    </source>
</evidence>
<dbReference type="KEGG" id="afm:AFUA_2G04510"/>
<dbReference type="OMA" id="CPRYISE"/>
<evidence type="ECO:0000256" key="3">
    <source>
        <dbReference type="ARBA" id="ARBA00023163"/>
    </source>
</evidence>
<dbReference type="eggNOG" id="ENOG502SNE1">
    <property type="taxonomic scope" value="Eukaryota"/>
</dbReference>
<protein>
    <submittedName>
        <fullName evidence="6">Cysteine-binding protein FliY, putative</fullName>
    </submittedName>
</protein>
<dbReference type="Gene3D" id="4.10.240.10">
    <property type="entry name" value="Zn(2)-C6 fungal-type DNA-binding domain"/>
    <property type="match status" value="1"/>
</dbReference>
<evidence type="ECO:0000256" key="4">
    <source>
        <dbReference type="ARBA" id="ARBA00023242"/>
    </source>
</evidence>
<keyword evidence="4" id="KW-0539">Nucleus</keyword>
<sequence>MVGVPHSTGCSLCRERRIKVGDSSPTSRFNPTERNKCDEAVPQCSQCRKYGRPCPGYRRTFRFQDEGPALQRRHQSRSQSRRRPETATDAATAAAAAVVRNNAIAMMRQTRSEDPCSSSAAAAAAAAQSQTHLHQMQLQMQMQLQQPHLFASFLHSAFPTLYTSNIFRAHNRPDFLAHVASSYASGAAPYLAATLACLTSIYTAQFSPDPAQHTRRSRQLYAHALTHVVAALHSPAALSAPLLATIMMLAVYEMYARTSPDAFVVHVDGVRRIMLARGPGLHFPDDKDKDTDTDNNNNNNHPPASAIADAADADADADADASGEGPGFARGCYIAFRGFLVATALYEGRACFLDEEDWLRFAGRIRAEDVRKAGRDARVVDVCERIWMEVVRCPRYFAEALPEGRPGTVPEGVDAGLDEGLDEGLAARVRATWSRLVRLVDELRVVLGGSGRGREETGPGLLLQGAEDMVAALESLLVWLRGGSGRRRRRGGGGGFRVVSDFQRGVSSASSEALPVTWLDRVASSMGVIGLKVIWEDSIS</sequence>
<feature type="compositionally biased region" description="Low complexity" evidence="5">
    <location>
        <begin position="294"/>
        <end position="310"/>
    </location>
</feature>